<evidence type="ECO:0000256" key="5">
    <source>
        <dbReference type="SAM" id="MobiDB-lite"/>
    </source>
</evidence>
<evidence type="ECO:0008006" key="9">
    <source>
        <dbReference type="Google" id="ProtNLM"/>
    </source>
</evidence>
<dbReference type="Gene3D" id="3.30.420.40">
    <property type="match status" value="1"/>
</dbReference>
<evidence type="ECO:0000256" key="2">
    <source>
        <dbReference type="ARBA" id="ARBA00022801"/>
    </source>
</evidence>
<evidence type="ECO:0000313" key="7">
    <source>
        <dbReference type="EnsemblMetazoa" id="AEPI005242-PA"/>
    </source>
</evidence>
<dbReference type="PANTHER" id="PTHR11782">
    <property type="entry name" value="ADENOSINE/GUANOSINE DIPHOSPHATASE"/>
    <property type="match status" value="1"/>
</dbReference>
<dbReference type="AlphaFoldDB" id="A0A182PE87"/>
<dbReference type="VEuPathDB" id="VectorBase:AEPI005242"/>
<evidence type="ECO:0000256" key="4">
    <source>
        <dbReference type="PIRSR" id="PIRSR600407-2"/>
    </source>
</evidence>
<evidence type="ECO:0000256" key="3">
    <source>
        <dbReference type="PIRSR" id="PIRSR600407-1"/>
    </source>
</evidence>
<feature type="transmembrane region" description="Helical" evidence="6">
    <location>
        <begin position="44"/>
        <end position="65"/>
    </location>
</feature>
<protein>
    <recommendedName>
        <fullName evidence="9">Nucleoside phosphatase</fullName>
    </recommendedName>
</protein>
<dbReference type="EnsemblMetazoa" id="AEPI005242-RA">
    <property type="protein sequence ID" value="AEPI005242-PA"/>
    <property type="gene ID" value="AEPI005242"/>
</dbReference>
<keyword evidence="8" id="KW-1185">Reference proteome</keyword>
<dbReference type="Pfam" id="PF01150">
    <property type="entry name" value="GDA1_CD39"/>
    <property type="match status" value="1"/>
</dbReference>
<reference evidence="7" key="2">
    <citation type="submission" date="2020-05" db="UniProtKB">
        <authorList>
            <consortium name="EnsemblMetazoa"/>
        </authorList>
    </citation>
    <scope>IDENTIFICATION</scope>
    <source>
        <strain evidence="7">Epiroticus2</strain>
    </source>
</reference>
<feature type="active site" description="Proton acceptor" evidence="3">
    <location>
        <position position="210"/>
    </location>
</feature>
<keyword evidence="6" id="KW-0812">Transmembrane</keyword>
<comment type="similarity">
    <text evidence="1">Belongs to the GDA1/CD39 NTPase family.</text>
</comment>
<keyword evidence="6" id="KW-0472">Membrane</keyword>
<accession>A0A182PE87</accession>
<dbReference type="Proteomes" id="UP000075885">
    <property type="component" value="Unassembled WGS sequence"/>
</dbReference>
<evidence type="ECO:0000313" key="8">
    <source>
        <dbReference type="Proteomes" id="UP000075885"/>
    </source>
</evidence>
<evidence type="ECO:0000256" key="6">
    <source>
        <dbReference type="SAM" id="Phobius"/>
    </source>
</evidence>
<feature type="region of interest" description="Disordered" evidence="5">
    <location>
        <begin position="1"/>
        <end position="40"/>
    </location>
</feature>
<evidence type="ECO:0000256" key="1">
    <source>
        <dbReference type="ARBA" id="ARBA00009283"/>
    </source>
</evidence>
<dbReference type="STRING" id="199890.A0A182PE87"/>
<sequence>MPTANQNLRNRKLQQQDSSERTQPPAGSRRKGGSKGGSSAGSNLRLSFICLVISASFLIFLLGAYTDSFHPIIDGIAGQLGYHEKIYAVVIDAGSTGSRVLAFEFHHGYLDGRLVLDYELFEQSKPGLSAFAGRPQEGAASIGKLLDLAKKVVPAEKLSQTPLVLKATAGLRLLKPAEAEALLAACRELFKSSGFLVNEASVEIMDGMDEGIFSWFTVNFLLGKLNRRNTMAALDLGGGSTQVTFAPRDVSQTPLYKDYMHRVPTFGSYVEVFTNSYLGAGLHAIRHAVFTHRAAENQTKLSSECVNPIIHDKLFRYGTGQYFISGKDNPKATAENPVVDYELCASIVKQKLLPTLKPKPVTLKQHEISAFSYFFDRAIETGLVDPMQGGETTVGEFVSKSREVCAEANADQPFMCVDLVFISTLLEEGYGLKAKTPLKLYKKIDGHEISWALGCAYNILTNRENAMKHKKA</sequence>
<organism evidence="7 8">
    <name type="scientific">Anopheles epiroticus</name>
    <dbReference type="NCBI Taxonomy" id="199890"/>
    <lineage>
        <taxon>Eukaryota</taxon>
        <taxon>Metazoa</taxon>
        <taxon>Ecdysozoa</taxon>
        <taxon>Arthropoda</taxon>
        <taxon>Hexapoda</taxon>
        <taxon>Insecta</taxon>
        <taxon>Pterygota</taxon>
        <taxon>Neoptera</taxon>
        <taxon>Endopterygota</taxon>
        <taxon>Diptera</taxon>
        <taxon>Nematocera</taxon>
        <taxon>Culicoidea</taxon>
        <taxon>Culicidae</taxon>
        <taxon>Anophelinae</taxon>
        <taxon>Anopheles</taxon>
    </lineage>
</organism>
<dbReference type="CDD" id="cd24046">
    <property type="entry name" value="ASKHA_NBD_NTPDase5-like"/>
    <property type="match status" value="1"/>
</dbReference>
<keyword evidence="4" id="KW-0067">ATP-binding</keyword>
<dbReference type="GO" id="GO:0016787">
    <property type="term" value="F:hydrolase activity"/>
    <property type="evidence" value="ECO:0007669"/>
    <property type="project" value="UniProtKB-KW"/>
</dbReference>
<feature type="binding site" evidence="4">
    <location>
        <begin position="238"/>
        <end position="242"/>
    </location>
    <ligand>
        <name>ATP</name>
        <dbReference type="ChEBI" id="CHEBI:30616"/>
    </ligand>
</feature>
<dbReference type="Gene3D" id="3.30.420.150">
    <property type="entry name" value="Exopolyphosphatase. Domain 2"/>
    <property type="match status" value="1"/>
</dbReference>
<dbReference type="InterPro" id="IPR000407">
    <property type="entry name" value="GDA1_CD39_NTPase"/>
</dbReference>
<keyword evidence="2" id="KW-0378">Hydrolase</keyword>
<proteinExistence type="inferred from homology"/>
<name>A0A182PE87_9DIPT</name>
<dbReference type="PANTHER" id="PTHR11782:SF127">
    <property type="entry name" value="NTPASE, ISOFORM F"/>
    <property type="match status" value="1"/>
</dbReference>
<reference evidence="8" key="1">
    <citation type="submission" date="2013-03" db="EMBL/GenBank/DDBJ databases">
        <title>The Genome Sequence of Anopheles epiroticus epiroticus2.</title>
        <authorList>
            <consortium name="The Broad Institute Genomics Platform"/>
            <person name="Neafsey D.E."/>
            <person name="Howell P."/>
            <person name="Walker B."/>
            <person name="Young S.K."/>
            <person name="Zeng Q."/>
            <person name="Gargeya S."/>
            <person name="Fitzgerald M."/>
            <person name="Haas B."/>
            <person name="Abouelleil A."/>
            <person name="Allen A.W."/>
            <person name="Alvarado L."/>
            <person name="Arachchi H.M."/>
            <person name="Berlin A.M."/>
            <person name="Chapman S.B."/>
            <person name="Gainer-Dewar J."/>
            <person name="Goldberg J."/>
            <person name="Griggs A."/>
            <person name="Gujja S."/>
            <person name="Hansen M."/>
            <person name="Howarth C."/>
            <person name="Imamovic A."/>
            <person name="Ireland A."/>
            <person name="Larimer J."/>
            <person name="McCowan C."/>
            <person name="Murphy C."/>
            <person name="Pearson M."/>
            <person name="Poon T.W."/>
            <person name="Priest M."/>
            <person name="Roberts A."/>
            <person name="Saif S."/>
            <person name="Shea T."/>
            <person name="Sisk P."/>
            <person name="Sykes S."/>
            <person name="Wortman J."/>
            <person name="Nusbaum C."/>
            <person name="Birren B."/>
        </authorList>
    </citation>
    <scope>NUCLEOTIDE SEQUENCE [LARGE SCALE GENOMIC DNA]</scope>
    <source>
        <strain evidence="8">Epiroticus2</strain>
    </source>
</reference>
<dbReference type="GO" id="GO:0005524">
    <property type="term" value="F:ATP binding"/>
    <property type="evidence" value="ECO:0007669"/>
    <property type="project" value="UniProtKB-KW"/>
</dbReference>
<feature type="compositionally biased region" description="Low complexity" evidence="5">
    <location>
        <begin position="1"/>
        <end position="16"/>
    </location>
</feature>
<keyword evidence="4" id="KW-0547">Nucleotide-binding</keyword>
<keyword evidence="6" id="KW-1133">Transmembrane helix</keyword>